<dbReference type="AlphaFoldDB" id="A0AAD8YHV4"/>
<feature type="chain" id="PRO_5042163690" description="4a-hydroxytetrahydrobiopterin dehydratase" evidence="6">
    <location>
        <begin position="21"/>
        <end position="182"/>
    </location>
</feature>
<name>A0AAD8YHV4_9STRA</name>
<comment type="similarity">
    <text evidence="2">Belongs to the pterin-4-alpha-carbinolamine dehydratase family.</text>
</comment>
<dbReference type="EC" id="4.2.1.96" evidence="3"/>
<dbReference type="GO" id="GO:0008124">
    <property type="term" value="F:4-alpha-hydroxytetrahydrobiopterin dehydratase activity"/>
    <property type="evidence" value="ECO:0007669"/>
    <property type="project" value="UniProtKB-EC"/>
</dbReference>
<keyword evidence="8" id="KW-1185">Reference proteome</keyword>
<evidence type="ECO:0000313" key="7">
    <source>
        <dbReference type="EMBL" id="KAK1745567.1"/>
    </source>
</evidence>
<evidence type="ECO:0000313" key="8">
    <source>
        <dbReference type="Proteomes" id="UP001224775"/>
    </source>
</evidence>
<proteinExistence type="inferred from homology"/>
<dbReference type="InterPro" id="IPR001533">
    <property type="entry name" value="Pterin_deHydtase"/>
</dbReference>
<dbReference type="SUPFAM" id="SSF55248">
    <property type="entry name" value="PCD-like"/>
    <property type="match status" value="1"/>
</dbReference>
<feature type="signal peptide" evidence="6">
    <location>
        <begin position="1"/>
        <end position="20"/>
    </location>
</feature>
<protein>
    <recommendedName>
        <fullName evidence="3">4a-hydroxytetrahydrobiopterin dehydratase</fullName>
        <ecNumber evidence="3">4.2.1.96</ecNumber>
    </recommendedName>
    <alternativeName>
        <fullName evidence="5">4-alpha-hydroxy-tetrahydropterin dehydratase</fullName>
    </alternativeName>
</protein>
<organism evidence="7 8">
    <name type="scientific">Skeletonema marinoi</name>
    <dbReference type="NCBI Taxonomy" id="267567"/>
    <lineage>
        <taxon>Eukaryota</taxon>
        <taxon>Sar</taxon>
        <taxon>Stramenopiles</taxon>
        <taxon>Ochrophyta</taxon>
        <taxon>Bacillariophyta</taxon>
        <taxon>Coscinodiscophyceae</taxon>
        <taxon>Thalassiosirophycidae</taxon>
        <taxon>Thalassiosirales</taxon>
        <taxon>Skeletonemataceae</taxon>
        <taxon>Skeletonema</taxon>
        <taxon>Skeletonema marinoi-dohrnii complex</taxon>
    </lineage>
</organism>
<accession>A0AAD8YHV4</accession>
<sequence length="182" mass="20288">MGFRLVVCIFVATQQRHALAFGSCVYRSRSVQYSSQLRSSTTLTMSTEQPSAAACVPGGKCVPCESLDKSHLLSPQQVESELASMQLWKLSDDNTNITRTYTARNFQAAMDSLNAIGVIAERENHHPDMHLTGYRNVEIVLFTHSLGGISLNDITMAKMIDDEVRFSYSPKWLRENPAAKKD</sequence>
<reference evidence="7" key="1">
    <citation type="submission" date="2023-06" db="EMBL/GenBank/DDBJ databases">
        <title>Survivors Of The Sea: Transcriptome response of Skeletonema marinoi to long-term dormancy.</title>
        <authorList>
            <person name="Pinder M.I.M."/>
            <person name="Kourtchenko O."/>
            <person name="Robertson E.K."/>
            <person name="Larsson T."/>
            <person name="Maumus F."/>
            <person name="Osuna-Cruz C.M."/>
            <person name="Vancaester E."/>
            <person name="Stenow R."/>
            <person name="Vandepoele K."/>
            <person name="Ploug H."/>
            <person name="Bruchert V."/>
            <person name="Godhe A."/>
            <person name="Topel M."/>
        </authorList>
    </citation>
    <scope>NUCLEOTIDE SEQUENCE</scope>
    <source>
        <strain evidence="7">R05AC</strain>
    </source>
</reference>
<comment type="caution">
    <text evidence="7">The sequence shown here is derived from an EMBL/GenBank/DDBJ whole genome shotgun (WGS) entry which is preliminary data.</text>
</comment>
<evidence type="ECO:0000256" key="1">
    <source>
        <dbReference type="ARBA" id="ARBA00001554"/>
    </source>
</evidence>
<keyword evidence="6" id="KW-0732">Signal</keyword>
<evidence type="ECO:0000256" key="6">
    <source>
        <dbReference type="SAM" id="SignalP"/>
    </source>
</evidence>
<evidence type="ECO:0000256" key="5">
    <source>
        <dbReference type="ARBA" id="ARBA00030497"/>
    </source>
</evidence>
<evidence type="ECO:0000256" key="2">
    <source>
        <dbReference type="ARBA" id="ARBA00006472"/>
    </source>
</evidence>
<keyword evidence="4 7" id="KW-0456">Lyase</keyword>
<evidence type="ECO:0000256" key="3">
    <source>
        <dbReference type="ARBA" id="ARBA00013252"/>
    </source>
</evidence>
<gene>
    <name evidence="7" type="ORF">QTG54_003491</name>
</gene>
<dbReference type="EMBL" id="JATAAI010000005">
    <property type="protein sequence ID" value="KAK1745567.1"/>
    <property type="molecule type" value="Genomic_DNA"/>
</dbReference>
<dbReference type="Proteomes" id="UP001224775">
    <property type="component" value="Unassembled WGS sequence"/>
</dbReference>
<dbReference type="GO" id="GO:0006729">
    <property type="term" value="P:tetrahydrobiopterin biosynthetic process"/>
    <property type="evidence" value="ECO:0007669"/>
    <property type="project" value="InterPro"/>
</dbReference>
<comment type="catalytic activity">
    <reaction evidence="1">
        <text>(4aS,6R)-4a-hydroxy-L-erythro-5,6,7,8-tetrahydrobiopterin = (6R)-L-erythro-6,7-dihydrobiopterin + H2O</text>
        <dbReference type="Rhea" id="RHEA:11920"/>
        <dbReference type="ChEBI" id="CHEBI:15377"/>
        <dbReference type="ChEBI" id="CHEBI:15642"/>
        <dbReference type="ChEBI" id="CHEBI:43120"/>
        <dbReference type="EC" id="4.2.1.96"/>
    </reaction>
</comment>
<dbReference type="Pfam" id="PF01329">
    <property type="entry name" value="Pterin_4a"/>
    <property type="match status" value="1"/>
</dbReference>
<dbReference type="InterPro" id="IPR036428">
    <property type="entry name" value="PCD_sf"/>
</dbReference>
<dbReference type="PANTHER" id="PTHR12599:SF0">
    <property type="entry name" value="PTERIN-4-ALPHA-CARBINOLAMINE DEHYDRATASE"/>
    <property type="match status" value="1"/>
</dbReference>
<evidence type="ECO:0000256" key="4">
    <source>
        <dbReference type="ARBA" id="ARBA00023239"/>
    </source>
</evidence>
<dbReference type="Gene3D" id="3.30.1360.20">
    <property type="entry name" value="Transcriptional coactivator/pterin dehydratase"/>
    <property type="match status" value="1"/>
</dbReference>
<dbReference type="PANTHER" id="PTHR12599">
    <property type="entry name" value="PTERIN-4-ALPHA-CARBINOLAMINE DEHYDRATASE"/>
    <property type="match status" value="1"/>
</dbReference>